<feature type="domain" description="Aminoacyl-transfer RNA synthetases class-II family profile" evidence="13">
    <location>
        <begin position="45"/>
        <end position="303"/>
    </location>
</feature>
<dbReference type="SUPFAM" id="SSF52954">
    <property type="entry name" value="Class II aaRS ABD-related"/>
    <property type="match status" value="1"/>
</dbReference>
<dbReference type="PROSITE" id="PS50862">
    <property type="entry name" value="AA_TRNA_LIGASE_II"/>
    <property type="match status" value="1"/>
</dbReference>
<sequence length="411" mass="44845">MQDHRKLGRELELFHSDPIIGAGLPLWLPKGAAARRAVEDYLLGLERRHGYQHVYSPPLAKEEMYRRSGHLPHYADDMFPPMALSESDRLVLRPSLCPHHAAVFAARGRSYRELPLRIGEIGGQYRAERSGVLGGLSRVRAISLNDGHVFCAEDQVEAEVVAALEVMREAHAALGFEPSAWRLSLRGDGPKYVDDPGLWERGTAVLRQALEAVGLKRDVDYVDGPGEAAFYGPKIDIQLLDSAGRESTLATVQVDYYMPARFDLSYVDAGGARKRPVMVHRSAAGSMERLFAHLIEVHDGAFPAWYAPVQLEVLPIGDADVRDFVQRARALDLRVEEAHAGSLSARIRDASARRVPFVAVIGASEAAAGTVSLRSRGGVVDVLPVAGALARLESQCAVPKRITGATPSITM</sequence>
<dbReference type="Pfam" id="PF00587">
    <property type="entry name" value="tRNA-synt_2b"/>
    <property type="match status" value="1"/>
</dbReference>
<evidence type="ECO:0000256" key="4">
    <source>
        <dbReference type="ARBA" id="ARBA00022598"/>
    </source>
</evidence>
<comment type="similarity">
    <text evidence="1">Belongs to the class-II aminoacyl-tRNA synthetase family.</text>
</comment>
<keyword evidence="9" id="KW-0648">Protein biosynthesis</keyword>
<dbReference type="PANTHER" id="PTHR11451:SF56">
    <property type="entry name" value="THREONINE--TRNA LIGASE 1"/>
    <property type="match status" value="1"/>
</dbReference>
<keyword evidence="7" id="KW-0862">Zinc</keyword>
<gene>
    <name evidence="14" type="primary">thrS</name>
    <name evidence="14" type="ORF">ACFFTR_35990</name>
</gene>
<name>A0ABV5MI34_9ACTN</name>
<evidence type="ECO:0000256" key="5">
    <source>
        <dbReference type="ARBA" id="ARBA00022723"/>
    </source>
</evidence>
<dbReference type="Pfam" id="PF03129">
    <property type="entry name" value="HGTP_anticodon"/>
    <property type="match status" value="1"/>
</dbReference>
<evidence type="ECO:0000256" key="11">
    <source>
        <dbReference type="ARBA" id="ARBA00049515"/>
    </source>
</evidence>
<dbReference type="Proteomes" id="UP001589608">
    <property type="component" value="Unassembled WGS sequence"/>
</dbReference>
<evidence type="ECO:0000256" key="3">
    <source>
        <dbReference type="ARBA" id="ARBA00022490"/>
    </source>
</evidence>
<dbReference type="Gene3D" id="3.40.50.800">
    <property type="entry name" value="Anticodon-binding domain"/>
    <property type="match status" value="1"/>
</dbReference>
<evidence type="ECO:0000256" key="10">
    <source>
        <dbReference type="ARBA" id="ARBA00023146"/>
    </source>
</evidence>
<comment type="caution">
    <text evidence="14">The sequence shown here is derived from an EMBL/GenBank/DDBJ whole genome shotgun (WGS) entry which is preliminary data.</text>
</comment>
<comment type="catalytic activity">
    <reaction evidence="11">
        <text>tRNA(Thr) + L-threonine + ATP = L-threonyl-tRNA(Thr) + AMP + diphosphate + H(+)</text>
        <dbReference type="Rhea" id="RHEA:24624"/>
        <dbReference type="Rhea" id="RHEA-COMP:9670"/>
        <dbReference type="Rhea" id="RHEA-COMP:9704"/>
        <dbReference type="ChEBI" id="CHEBI:15378"/>
        <dbReference type="ChEBI" id="CHEBI:30616"/>
        <dbReference type="ChEBI" id="CHEBI:33019"/>
        <dbReference type="ChEBI" id="CHEBI:57926"/>
        <dbReference type="ChEBI" id="CHEBI:78442"/>
        <dbReference type="ChEBI" id="CHEBI:78534"/>
        <dbReference type="ChEBI" id="CHEBI:456215"/>
        <dbReference type="EC" id="6.1.1.3"/>
    </reaction>
</comment>
<proteinExistence type="inferred from homology"/>
<evidence type="ECO:0000256" key="7">
    <source>
        <dbReference type="ARBA" id="ARBA00022833"/>
    </source>
</evidence>
<keyword evidence="4 14" id="KW-0436">Ligase</keyword>
<dbReference type="InterPro" id="IPR045864">
    <property type="entry name" value="aa-tRNA-synth_II/BPL/LPL"/>
</dbReference>
<dbReference type="SUPFAM" id="SSF55681">
    <property type="entry name" value="Class II aaRS and biotin synthetases"/>
    <property type="match status" value="1"/>
</dbReference>
<keyword evidence="8" id="KW-0067">ATP-binding</keyword>
<dbReference type="PRINTS" id="PR01047">
    <property type="entry name" value="TRNASYNTHTHR"/>
</dbReference>
<accession>A0ABV5MI34</accession>
<dbReference type="GO" id="GO:0004829">
    <property type="term" value="F:threonine-tRNA ligase activity"/>
    <property type="evidence" value="ECO:0007669"/>
    <property type="project" value="UniProtKB-EC"/>
</dbReference>
<dbReference type="NCBIfam" id="TIGR00418">
    <property type="entry name" value="thrS"/>
    <property type="match status" value="1"/>
</dbReference>
<dbReference type="InterPro" id="IPR004154">
    <property type="entry name" value="Anticodon-bd"/>
</dbReference>
<dbReference type="InterPro" id="IPR033728">
    <property type="entry name" value="ThrRS_core"/>
</dbReference>
<evidence type="ECO:0000256" key="8">
    <source>
        <dbReference type="ARBA" id="ARBA00022840"/>
    </source>
</evidence>
<keyword evidence="10" id="KW-0030">Aminoacyl-tRNA synthetase</keyword>
<evidence type="ECO:0000313" key="15">
    <source>
        <dbReference type="Proteomes" id="UP001589608"/>
    </source>
</evidence>
<dbReference type="Gene3D" id="3.30.930.10">
    <property type="entry name" value="Bira Bifunctional Protein, Domain 2"/>
    <property type="match status" value="1"/>
</dbReference>
<evidence type="ECO:0000259" key="13">
    <source>
        <dbReference type="PROSITE" id="PS50862"/>
    </source>
</evidence>
<dbReference type="RefSeq" id="WP_223101153.1">
    <property type="nucleotide sequence ID" value="NZ_CP061913.1"/>
</dbReference>
<dbReference type="CDD" id="cd00771">
    <property type="entry name" value="ThrRS_core"/>
    <property type="match status" value="1"/>
</dbReference>
<dbReference type="InterPro" id="IPR002320">
    <property type="entry name" value="Thr-tRNA-ligase_IIa"/>
</dbReference>
<keyword evidence="3" id="KW-0963">Cytoplasm</keyword>
<evidence type="ECO:0000256" key="1">
    <source>
        <dbReference type="ARBA" id="ARBA00008226"/>
    </source>
</evidence>
<dbReference type="EC" id="6.1.1.3" evidence="2 12"/>
<dbReference type="InterPro" id="IPR002314">
    <property type="entry name" value="aa-tRNA-synt_IIb"/>
</dbReference>
<protein>
    <recommendedName>
        <fullName evidence="2 12">Threonine--tRNA ligase</fullName>
        <ecNumber evidence="2 12">6.1.1.3</ecNumber>
    </recommendedName>
</protein>
<keyword evidence="6" id="KW-0547">Nucleotide-binding</keyword>
<evidence type="ECO:0000256" key="9">
    <source>
        <dbReference type="ARBA" id="ARBA00022917"/>
    </source>
</evidence>
<keyword evidence="15" id="KW-1185">Reference proteome</keyword>
<evidence type="ECO:0000256" key="6">
    <source>
        <dbReference type="ARBA" id="ARBA00022741"/>
    </source>
</evidence>
<evidence type="ECO:0000313" key="14">
    <source>
        <dbReference type="EMBL" id="MFB9448519.1"/>
    </source>
</evidence>
<dbReference type="InterPro" id="IPR006195">
    <property type="entry name" value="aa-tRNA-synth_II"/>
</dbReference>
<reference evidence="14 15" key="1">
    <citation type="submission" date="2024-09" db="EMBL/GenBank/DDBJ databases">
        <authorList>
            <person name="Sun Q."/>
            <person name="Mori K."/>
        </authorList>
    </citation>
    <scope>NUCLEOTIDE SEQUENCE [LARGE SCALE GENOMIC DNA]</scope>
    <source>
        <strain evidence="14 15">JCM 3307</strain>
    </source>
</reference>
<dbReference type="PANTHER" id="PTHR11451">
    <property type="entry name" value="THREONINE-TRNA LIGASE"/>
    <property type="match status" value="1"/>
</dbReference>
<evidence type="ECO:0000256" key="2">
    <source>
        <dbReference type="ARBA" id="ARBA00013163"/>
    </source>
</evidence>
<evidence type="ECO:0000256" key="12">
    <source>
        <dbReference type="NCBIfam" id="TIGR00418"/>
    </source>
</evidence>
<keyword evidence="5" id="KW-0479">Metal-binding</keyword>
<dbReference type="InterPro" id="IPR036621">
    <property type="entry name" value="Anticodon-bd_dom_sf"/>
</dbReference>
<dbReference type="EMBL" id="JBHMCA010000058">
    <property type="protein sequence ID" value="MFB9448519.1"/>
    <property type="molecule type" value="Genomic_DNA"/>
</dbReference>
<organism evidence="14 15">
    <name type="scientific">Dactylosporangium vinaceum</name>
    <dbReference type="NCBI Taxonomy" id="53362"/>
    <lineage>
        <taxon>Bacteria</taxon>
        <taxon>Bacillati</taxon>
        <taxon>Actinomycetota</taxon>
        <taxon>Actinomycetes</taxon>
        <taxon>Micromonosporales</taxon>
        <taxon>Micromonosporaceae</taxon>
        <taxon>Dactylosporangium</taxon>
    </lineage>
</organism>